<organism evidence="4 5">
    <name type="scientific">Streptococcus suis</name>
    <dbReference type="NCBI Taxonomy" id="1307"/>
    <lineage>
        <taxon>Bacteria</taxon>
        <taxon>Bacillati</taxon>
        <taxon>Bacillota</taxon>
        <taxon>Bacilli</taxon>
        <taxon>Lactobacillales</taxon>
        <taxon>Streptococcaceae</taxon>
        <taxon>Streptococcus</taxon>
    </lineage>
</organism>
<feature type="domain" description="Transposase IS4-like" evidence="2">
    <location>
        <begin position="263"/>
        <end position="513"/>
    </location>
</feature>
<dbReference type="EMBL" id="FIIR01000004">
    <property type="protein sequence ID" value="CYV70263.1"/>
    <property type="molecule type" value="Genomic_DNA"/>
</dbReference>
<dbReference type="PANTHER" id="PTHR33408:SF2">
    <property type="entry name" value="TRANSPOSASE DDE DOMAIN-CONTAINING PROTEIN"/>
    <property type="match status" value="1"/>
</dbReference>
<dbReference type="GO" id="GO:0003677">
    <property type="term" value="F:DNA binding"/>
    <property type="evidence" value="ECO:0007669"/>
    <property type="project" value="InterPro"/>
</dbReference>
<keyword evidence="1" id="KW-1133">Transmembrane helix</keyword>
<name>A0A0Z8KDG1_STRSU</name>
<evidence type="ECO:0000259" key="2">
    <source>
        <dbReference type="Pfam" id="PF01609"/>
    </source>
</evidence>
<proteinExistence type="predicted"/>
<protein>
    <submittedName>
        <fullName evidence="4">IS1272 ORF1 and ORF2</fullName>
    </submittedName>
</protein>
<evidence type="ECO:0000259" key="3">
    <source>
        <dbReference type="Pfam" id="PF05598"/>
    </source>
</evidence>
<accession>A0A0Z8KDG1</accession>
<feature type="domain" description="Transposase InsH N-terminal" evidence="3">
    <location>
        <begin position="20"/>
        <end position="105"/>
    </location>
</feature>
<evidence type="ECO:0000313" key="4">
    <source>
        <dbReference type="EMBL" id="CYV70263.1"/>
    </source>
</evidence>
<evidence type="ECO:0000256" key="1">
    <source>
        <dbReference type="SAM" id="Phobius"/>
    </source>
</evidence>
<keyword evidence="1" id="KW-0812">Transmembrane</keyword>
<gene>
    <name evidence="4" type="ORF">ERS132457_00664</name>
</gene>
<dbReference type="Pfam" id="PF01609">
    <property type="entry name" value="DDE_Tnp_1"/>
    <property type="match status" value="1"/>
</dbReference>
<dbReference type="AlphaFoldDB" id="A0A0Z8KDG1"/>
<reference evidence="4 5" key="1">
    <citation type="submission" date="2016-02" db="EMBL/GenBank/DDBJ databases">
        <authorList>
            <consortium name="Pathogen Informatics"/>
        </authorList>
    </citation>
    <scope>NUCLEOTIDE SEQUENCE [LARGE SCALE GENOMIC DNA]</scope>
    <source>
        <strain evidence="4 5">LSS95</strain>
    </source>
</reference>
<evidence type="ECO:0000313" key="5">
    <source>
        <dbReference type="Proteomes" id="UP000069831"/>
    </source>
</evidence>
<sequence length="570" mass="66479">MYKQYNTNQLSLELNIAWDLPATHEARLISQFVDTIPSSVLLEETSHTGRPAFHPAMLLKMTLFAYARQVFSGRKIVQMNEEVIPMKWLSQDTYVCYRTINSFRASTHANQLIKTAFIYFTLLLRENGLIEDEALFIDGTKVEADANKYSFTWKKAVERYEDALNENISALYDKLVQEGVNTALSKEECLTSEGLTQLLQETEQVLDEVEEAISQEPKVIKGGSANRQKRRRIKKLKRKLKEDFLVRKQKYERDKQILQERNSYSKTDHDATFMRMKEDHMKNGQLKPGYNLQLGTNSQFALAYGLYPNPTDTRTLKPFLQSIQTLELFQHIVADAGYGSEENYSFIVDDLEKTPLIPYGTYQKEQKKSYKKSDANPENWTYLEDSDQWIKPDGVVYSFKNYSRRTDKYGFERDIKIYEADPVQASEELDQLARTEKGKLKQIRYNLTWNYFKNLVKEKLTSKEGARIYAKRKVDVEPVFGRMKGIFGVRRVHVRGQKVVETEIGFLLMSMNLTKLAKKLAQKSRNRKKNTGSSAGFHQKQLNLSVFFIYWLVFAQPLYYPFYLKSYVQK</sequence>
<feature type="transmembrane region" description="Helical" evidence="1">
    <location>
        <begin position="542"/>
        <end position="560"/>
    </location>
</feature>
<dbReference type="NCBIfam" id="NF033551">
    <property type="entry name" value="transpos_IS1182"/>
    <property type="match status" value="1"/>
</dbReference>
<dbReference type="GO" id="GO:0006313">
    <property type="term" value="P:DNA transposition"/>
    <property type="evidence" value="ECO:0007669"/>
    <property type="project" value="InterPro"/>
</dbReference>
<dbReference type="PANTHER" id="PTHR33408">
    <property type="entry name" value="TRANSPOSASE"/>
    <property type="match status" value="1"/>
</dbReference>
<dbReference type="GO" id="GO:0004803">
    <property type="term" value="F:transposase activity"/>
    <property type="evidence" value="ECO:0007669"/>
    <property type="project" value="InterPro"/>
</dbReference>
<dbReference type="Proteomes" id="UP000069831">
    <property type="component" value="Unassembled WGS sequence"/>
</dbReference>
<dbReference type="InterPro" id="IPR008490">
    <property type="entry name" value="Transposase_InsH_N"/>
</dbReference>
<keyword evidence="1" id="KW-0472">Membrane</keyword>
<dbReference type="InterPro" id="IPR047629">
    <property type="entry name" value="IS1182_transpos"/>
</dbReference>
<dbReference type="Pfam" id="PF05598">
    <property type="entry name" value="DUF772"/>
    <property type="match status" value="1"/>
</dbReference>
<dbReference type="InterPro" id="IPR002559">
    <property type="entry name" value="Transposase_11"/>
</dbReference>